<dbReference type="GO" id="GO:0016887">
    <property type="term" value="F:ATP hydrolysis activity"/>
    <property type="evidence" value="ECO:0007669"/>
    <property type="project" value="InterPro"/>
</dbReference>
<name>A0A4V6NGR3_9FIRM</name>
<feature type="domain" description="ABC transporter" evidence="4">
    <location>
        <begin position="11"/>
        <end position="229"/>
    </location>
</feature>
<keyword evidence="2" id="KW-0547">Nucleotide-binding</keyword>
<proteinExistence type="predicted"/>
<gene>
    <name evidence="5" type="ORF">EDD76_10154</name>
</gene>
<dbReference type="EMBL" id="SLUO01000001">
    <property type="protein sequence ID" value="TCL60957.1"/>
    <property type="molecule type" value="Genomic_DNA"/>
</dbReference>
<dbReference type="SUPFAM" id="SSF52540">
    <property type="entry name" value="P-loop containing nucleoside triphosphate hydrolases"/>
    <property type="match status" value="1"/>
</dbReference>
<sequence length="229" mass="25362">MQESSKSDSMIAMMNINKGYMLGEEKVPVLHDICFQVEKGEFVAILGPSGSGKTTLMNIIGCMDVLDEGSYFLDGQPIHEMPEKRLNDVRNKEIGFIFQNYQLISTYNILQNITMPLIVRGMTTKEAEEKCMDTIRLLGLDHRMKHKPSELSGGQKQRVSIARALVGEPAVLLADEPTGALDSNSGKDVLKLFKDLNDMGHTIVMITHDLNVAKSAGRIVHIVDGCLKE</sequence>
<dbReference type="GO" id="GO:0005524">
    <property type="term" value="F:ATP binding"/>
    <property type="evidence" value="ECO:0007669"/>
    <property type="project" value="UniProtKB-KW"/>
</dbReference>
<organism evidence="5 6">
    <name type="scientific">Kineothrix alysoides</name>
    <dbReference type="NCBI Taxonomy" id="1469948"/>
    <lineage>
        <taxon>Bacteria</taxon>
        <taxon>Bacillati</taxon>
        <taxon>Bacillota</taxon>
        <taxon>Clostridia</taxon>
        <taxon>Lachnospirales</taxon>
        <taxon>Lachnospiraceae</taxon>
        <taxon>Kineothrix</taxon>
    </lineage>
</organism>
<dbReference type="GO" id="GO:0022857">
    <property type="term" value="F:transmembrane transporter activity"/>
    <property type="evidence" value="ECO:0007669"/>
    <property type="project" value="TreeGrafter"/>
</dbReference>
<dbReference type="GO" id="GO:0098796">
    <property type="term" value="C:membrane protein complex"/>
    <property type="evidence" value="ECO:0007669"/>
    <property type="project" value="UniProtKB-ARBA"/>
</dbReference>
<reference evidence="5 6" key="1">
    <citation type="submission" date="2019-03" db="EMBL/GenBank/DDBJ databases">
        <title>Genomic Encyclopedia of Type Strains, Phase IV (KMG-IV): sequencing the most valuable type-strain genomes for metagenomic binning, comparative biology and taxonomic classification.</title>
        <authorList>
            <person name="Goeker M."/>
        </authorList>
    </citation>
    <scope>NUCLEOTIDE SEQUENCE [LARGE SCALE GENOMIC DNA]</scope>
    <source>
        <strain evidence="5 6">DSM 100556</strain>
    </source>
</reference>
<dbReference type="AlphaFoldDB" id="A0A4V6NGR3"/>
<accession>A0A4V6NGR3</accession>
<dbReference type="PANTHER" id="PTHR24220:SF86">
    <property type="entry name" value="ABC TRANSPORTER ABCH.1"/>
    <property type="match status" value="1"/>
</dbReference>
<dbReference type="Pfam" id="PF00005">
    <property type="entry name" value="ABC_tran"/>
    <property type="match status" value="1"/>
</dbReference>
<evidence type="ECO:0000256" key="1">
    <source>
        <dbReference type="ARBA" id="ARBA00022448"/>
    </source>
</evidence>
<dbReference type="InterPro" id="IPR015854">
    <property type="entry name" value="ABC_transpr_LolD-like"/>
</dbReference>
<evidence type="ECO:0000256" key="2">
    <source>
        <dbReference type="ARBA" id="ARBA00022741"/>
    </source>
</evidence>
<keyword evidence="3 5" id="KW-0067">ATP-binding</keyword>
<dbReference type="FunFam" id="3.40.50.300:FF:000032">
    <property type="entry name" value="Export ABC transporter ATP-binding protein"/>
    <property type="match status" value="1"/>
</dbReference>
<evidence type="ECO:0000256" key="3">
    <source>
        <dbReference type="ARBA" id="ARBA00022840"/>
    </source>
</evidence>
<dbReference type="InterPro" id="IPR003439">
    <property type="entry name" value="ABC_transporter-like_ATP-bd"/>
</dbReference>
<evidence type="ECO:0000313" key="5">
    <source>
        <dbReference type="EMBL" id="TCL60957.1"/>
    </source>
</evidence>
<dbReference type="InterPro" id="IPR017871">
    <property type="entry name" value="ABC_transporter-like_CS"/>
</dbReference>
<comment type="caution">
    <text evidence="5">The sequence shown here is derived from an EMBL/GenBank/DDBJ whole genome shotgun (WGS) entry which is preliminary data.</text>
</comment>
<dbReference type="STRING" id="1469948.GCA_000732725_02715"/>
<dbReference type="PANTHER" id="PTHR24220">
    <property type="entry name" value="IMPORT ATP-BINDING PROTEIN"/>
    <property type="match status" value="1"/>
</dbReference>
<dbReference type="InterPro" id="IPR027417">
    <property type="entry name" value="P-loop_NTPase"/>
</dbReference>
<dbReference type="InterPro" id="IPR003593">
    <property type="entry name" value="AAA+_ATPase"/>
</dbReference>
<dbReference type="InterPro" id="IPR017911">
    <property type="entry name" value="MacB-like_ATP-bd"/>
</dbReference>
<dbReference type="PROSITE" id="PS00211">
    <property type="entry name" value="ABC_TRANSPORTER_1"/>
    <property type="match status" value="1"/>
</dbReference>
<keyword evidence="1" id="KW-0813">Transport</keyword>
<dbReference type="GO" id="GO:0005886">
    <property type="term" value="C:plasma membrane"/>
    <property type="evidence" value="ECO:0007669"/>
    <property type="project" value="TreeGrafter"/>
</dbReference>
<keyword evidence="6" id="KW-1185">Reference proteome</keyword>
<dbReference type="CDD" id="cd03255">
    <property type="entry name" value="ABC_MJ0796_LolCDE_FtsE"/>
    <property type="match status" value="1"/>
</dbReference>
<evidence type="ECO:0000313" key="6">
    <source>
        <dbReference type="Proteomes" id="UP000295718"/>
    </source>
</evidence>
<dbReference type="Proteomes" id="UP000295718">
    <property type="component" value="Unassembled WGS sequence"/>
</dbReference>
<protein>
    <submittedName>
        <fullName evidence="5">Putative ABC transport system ATP-binding protein</fullName>
    </submittedName>
</protein>
<evidence type="ECO:0000259" key="4">
    <source>
        <dbReference type="PROSITE" id="PS50893"/>
    </source>
</evidence>
<dbReference type="SMART" id="SM00382">
    <property type="entry name" value="AAA"/>
    <property type="match status" value="1"/>
</dbReference>
<dbReference type="Gene3D" id="3.40.50.300">
    <property type="entry name" value="P-loop containing nucleotide triphosphate hydrolases"/>
    <property type="match status" value="1"/>
</dbReference>
<dbReference type="PROSITE" id="PS50893">
    <property type="entry name" value="ABC_TRANSPORTER_2"/>
    <property type="match status" value="1"/>
</dbReference>